<protein>
    <recommendedName>
        <fullName evidence="4">dihydropteroate synthase</fullName>
        <ecNumber evidence="4">2.5.1.15</ecNumber>
    </recommendedName>
</protein>
<dbReference type="EC" id="2.5.1.15" evidence="4"/>
<evidence type="ECO:0000256" key="8">
    <source>
        <dbReference type="ARBA" id="ARBA00022909"/>
    </source>
</evidence>
<dbReference type="NCBIfam" id="TIGR01496">
    <property type="entry name" value="DHPS"/>
    <property type="match status" value="1"/>
</dbReference>
<evidence type="ECO:0000256" key="5">
    <source>
        <dbReference type="ARBA" id="ARBA00022679"/>
    </source>
</evidence>
<dbReference type="GO" id="GO:0004156">
    <property type="term" value="F:dihydropteroate synthase activity"/>
    <property type="evidence" value="ECO:0007669"/>
    <property type="project" value="UniProtKB-EC"/>
</dbReference>
<keyword evidence="7" id="KW-0460">Magnesium</keyword>
<evidence type="ECO:0000313" key="10">
    <source>
        <dbReference type="EMBL" id="MBN4067304.1"/>
    </source>
</evidence>
<keyword evidence="11" id="KW-1185">Reference proteome</keyword>
<dbReference type="CDD" id="cd00739">
    <property type="entry name" value="DHPS"/>
    <property type="match status" value="1"/>
</dbReference>
<dbReference type="InterPro" id="IPR045031">
    <property type="entry name" value="DHP_synth-like"/>
</dbReference>
<proteinExistence type="predicted"/>
<evidence type="ECO:0000313" key="11">
    <source>
        <dbReference type="Proteomes" id="UP000722121"/>
    </source>
</evidence>
<evidence type="ECO:0000256" key="4">
    <source>
        <dbReference type="ARBA" id="ARBA00012458"/>
    </source>
</evidence>
<evidence type="ECO:0000256" key="7">
    <source>
        <dbReference type="ARBA" id="ARBA00022842"/>
    </source>
</evidence>
<evidence type="ECO:0000256" key="6">
    <source>
        <dbReference type="ARBA" id="ARBA00022723"/>
    </source>
</evidence>
<keyword evidence="8" id="KW-0289">Folate biosynthesis</keyword>
<feature type="domain" description="Pterin-binding" evidence="9">
    <location>
        <begin position="1"/>
        <end position="250"/>
    </location>
</feature>
<dbReference type="PANTHER" id="PTHR20941">
    <property type="entry name" value="FOLATE SYNTHESIS PROTEINS"/>
    <property type="match status" value="1"/>
</dbReference>
<dbReference type="PROSITE" id="PS50972">
    <property type="entry name" value="PTERIN_BINDING"/>
    <property type="match status" value="1"/>
</dbReference>
<evidence type="ECO:0000256" key="2">
    <source>
        <dbReference type="ARBA" id="ARBA00001946"/>
    </source>
</evidence>
<keyword evidence="5 10" id="KW-0808">Transferase</keyword>
<comment type="catalytic activity">
    <reaction evidence="1">
        <text>(7,8-dihydropterin-6-yl)methyl diphosphate + 4-aminobenzoate = 7,8-dihydropteroate + diphosphate</text>
        <dbReference type="Rhea" id="RHEA:19949"/>
        <dbReference type="ChEBI" id="CHEBI:17836"/>
        <dbReference type="ChEBI" id="CHEBI:17839"/>
        <dbReference type="ChEBI" id="CHEBI:33019"/>
        <dbReference type="ChEBI" id="CHEBI:72950"/>
        <dbReference type="EC" id="2.5.1.15"/>
    </reaction>
</comment>
<gene>
    <name evidence="10" type="primary">folP</name>
    <name evidence="10" type="ORF">JYU14_04395</name>
</gene>
<dbReference type="Pfam" id="PF00809">
    <property type="entry name" value="Pterin_bind"/>
    <property type="match status" value="1"/>
</dbReference>
<dbReference type="InterPro" id="IPR011005">
    <property type="entry name" value="Dihydropteroate_synth-like_sf"/>
</dbReference>
<dbReference type="Proteomes" id="UP000722121">
    <property type="component" value="Unassembled WGS sequence"/>
</dbReference>
<dbReference type="InterPro" id="IPR006390">
    <property type="entry name" value="DHP_synth_dom"/>
</dbReference>
<evidence type="ECO:0000256" key="3">
    <source>
        <dbReference type="ARBA" id="ARBA00004763"/>
    </source>
</evidence>
<organism evidence="10 11">
    <name type="scientific">Simkania negevensis</name>
    <dbReference type="NCBI Taxonomy" id="83561"/>
    <lineage>
        <taxon>Bacteria</taxon>
        <taxon>Pseudomonadati</taxon>
        <taxon>Chlamydiota</taxon>
        <taxon>Chlamydiia</taxon>
        <taxon>Parachlamydiales</taxon>
        <taxon>Simkaniaceae</taxon>
        <taxon>Simkania</taxon>
    </lineage>
</organism>
<dbReference type="InterPro" id="IPR000489">
    <property type="entry name" value="Pterin-binding_dom"/>
</dbReference>
<dbReference type="EMBL" id="JAFITR010000105">
    <property type="protein sequence ID" value="MBN4067304.1"/>
    <property type="molecule type" value="Genomic_DNA"/>
</dbReference>
<accession>A0ABS3AUY6</accession>
<comment type="pathway">
    <text evidence="3">Cofactor biosynthesis; tetrahydrofolate biosynthesis; 7,8-dihydrofolate from 2-amino-4-hydroxy-6-hydroxymethyl-7,8-dihydropteridine diphosphate and 4-aminobenzoate: step 1/2.</text>
</comment>
<dbReference type="PANTHER" id="PTHR20941:SF1">
    <property type="entry name" value="FOLIC ACID SYNTHESIS PROTEIN FOL1"/>
    <property type="match status" value="1"/>
</dbReference>
<sequence>MAVVNITPDSYYAKSCFYGVEEAVERIKEVVAQGADWIDIGGESTRPGSALVSVDEELARVLPVLDAISSVVEIPISIDTRKPAVAKAAVERGAQMINDITGFQDEQMRNLAADTDVSVCVMHMQGSPATMQMNPSYEEGVVEEVLAFFQRQVEQLVSAGVKEERIVLDPGIGFGKRVEHNIELLQNLERLRALGFPLLIGASRKTFLQKILGKTADDALAGTLATAAYLLDKADILRVHDVQEHKDLFTVLHRLK</sequence>
<evidence type="ECO:0000256" key="1">
    <source>
        <dbReference type="ARBA" id="ARBA00000012"/>
    </source>
</evidence>
<evidence type="ECO:0000259" key="9">
    <source>
        <dbReference type="PROSITE" id="PS50972"/>
    </source>
</evidence>
<comment type="caution">
    <text evidence="10">The sequence shown here is derived from an EMBL/GenBank/DDBJ whole genome shotgun (WGS) entry which is preliminary data.</text>
</comment>
<keyword evidence="6" id="KW-0479">Metal-binding</keyword>
<name>A0ABS3AUY6_9BACT</name>
<comment type="cofactor">
    <cofactor evidence="2">
        <name>Mg(2+)</name>
        <dbReference type="ChEBI" id="CHEBI:18420"/>
    </cofactor>
</comment>
<reference evidence="10 11" key="1">
    <citation type="submission" date="2021-02" db="EMBL/GenBank/DDBJ databases">
        <title>Activity-based single-cell genomes from oceanic crustal fluid captures similar information to metagenomic and metatranscriptomic surveys with orders of magnitude less sampling.</title>
        <authorList>
            <person name="D'Angelo T.S."/>
            <person name="Orcutt B.N."/>
        </authorList>
    </citation>
    <scope>NUCLEOTIDE SEQUENCE [LARGE SCALE GENOMIC DNA]</scope>
    <source>
        <strain evidence="10">AH-315-G07</strain>
    </source>
</reference>
<dbReference type="Gene3D" id="3.20.20.20">
    <property type="entry name" value="Dihydropteroate synthase-like"/>
    <property type="match status" value="1"/>
</dbReference>
<dbReference type="SUPFAM" id="SSF51717">
    <property type="entry name" value="Dihydropteroate synthetase-like"/>
    <property type="match status" value="1"/>
</dbReference>